<accession>A0ABZ0RUY0</accession>
<gene>
    <name evidence="2" type="ORF">R6U77_12900</name>
</gene>
<reference evidence="2 3" key="1">
    <citation type="submission" date="2023-09" db="EMBL/GenBank/DDBJ databases">
        <authorList>
            <person name="Page C.A."/>
            <person name="Perez-Diaz I.M."/>
        </authorList>
    </citation>
    <scope>NUCLEOTIDE SEQUENCE [LARGE SCALE GENOMIC DNA]</scope>
    <source>
        <strain evidence="2 3">Ll15</strain>
    </source>
</reference>
<feature type="signal peptide" evidence="1">
    <location>
        <begin position="1"/>
        <end position="27"/>
    </location>
</feature>
<dbReference type="EMBL" id="CP137624">
    <property type="protein sequence ID" value="WPK10778.1"/>
    <property type="molecule type" value="Genomic_DNA"/>
</dbReference>
<sequence>MLKKVATMFITLAVLMSLLLPNQQAQAATTYTFVSATYNETVAKDGTVTKTLSGVTLENSRGSRSTFNMDRSAKLFINNTMTTIEGFKSGMEVTVKVNLRRVTEMRGVSAIEEGTIAPSSKQKYGTVTKIDPNGLFVTIKMDGAKEQDYYVNKNTKFIKGSSTHDLSALYEGDRVKVKFSSPSTSIISEMEIIVTGVQVANVYKAKLQTVNTSANTFVVQNAHAFTNWLFGTSEKTAMNKFTFDNNTSIYVGNEKITKNQLRNYQNSELYYVTTKQFGKEVVKKVVVLQNNERTYYEPLTAVNTSLNFLQLGYAGQLYFHEGSILIRNGRLVEPSTLAAYGSAYVVTDGATASRFAHVVNITNDSFTSPNLKQQGLYFGQLEFVDMDNYLVELDELEKIENNYWVTQEDTTFAYSNSSNMVSNVRNGVISIVPNMDLIEHEGSYGYFYVKDGHIQALHVLTSSQKKSQLVLTGRIQDFRTLTSNGKETRLMNVKDVSQWINSEWIDSGSLTNVMLDQAMIIKNGKVIKASELKESDRVVLFTNAQFDAHVILVNE</sequence>
<keyword evidence="3" id="KW-1185">Reference proteome</keyword>
<dbReference type="Proteomes" id="UP001322664">
    <property type="component" value="Chromosome"/>
</dbReference>
<evidence type="ECO:0000256" key="1">
    <source>
        <dbReference type="SAM" id="SignalP"/>
    </source>
</evidence>
<protein>
    <recommendedName>
        <fullName evidence="4">S1 motif domain-containing protein</fullName>
    </recommendedName>
</protein>
<evidence type="ECO:0000313" key="3">
    <source>
        <dbReference type="Proteomes" id="UP001322664"/>
    </source>
</evidence>
<proteinExistence type="predicted"/>
<keyword evidence="1" id="KW-0732">Signal</keyword>
<name>A0ABZ0RUY0_9BACI</name>
<dbReference type="RefSeq" id="WP_319835941.1">
    <property type="nucleotide sequence ID" value="NZ_CP137624.1"/>
</dbReference>
<evidence type="ECO:0000313" key="2">
    <source>
        <dbReference type="EMBL" id="WPK10778.1"/>
    </source>
</evidence>
<organism evidence="2 3">
    <name type="scientific">Lysinibacillus louembei</name>
    <dbReference type="NCBI Taxonomy" id="1470088"/>
    <lineage>
        <taxon>Bacteria</taxon>
        <taxon>Bacillati</taxon>
        <taxon>Bacillota</taxon>
        <taxon>Bacilli</taxon>
        <taxon>Bacillales</taxon>
        <taxon>Bacillaceae</taxon>
        <taxon>Lysinibacillus</taxon>
    </lineage>
</organism>
<feature type="chain" id="PRO_5046645279" description="S1 motif domain-containing protein" evidence="1">
    <location>
        <begin position="28"/>
        <end position="555"/>
    </location>
</feature>
<evidence type="ECO:0008006" key="4">
    <source>
        <dbReference type="Google" id="ProtNLM"/>
    </source>
</evidence>